<comment type="caution">
    <text evidence="4">The sequence shown here is derived from an EMBL/GenBank/DDBJ whole genome shotgun (WGS) entry which is preliminary data.</text>
</comment>
<dbReference type="AlphaFoldDB" id="A0A4R4VH94"/>
<dbReference type="EMBL" id="SMKS01000062">
    <property type="protein sequence ID" value="TDD01415.1"/>
    <property type="molecule type" value="Genomic_DNA"/>
</dbReference>
<dbReference type="GO" id="GO:0016491">
    <property type="term" value="F:oxidoreductase activity"/>
    <property type="evidence" value="ECO:0007669"/>
    <property type="project" value="UniProtKB-KW"/>
</dbReference>
<organism evidence="4 5">
    <name type="scientific">Saccharopolyspora terrae</name>
    <dbReference type="NCBI Taxonomy" id="2530384"/>
    <lineage>
        <taxon>Bacteria</taxon>
        <taxon>Bacillati</taxon>
        <taxon>Actinomycetota</taxon>
        <taxon>Actinomycetes</taxon>
        <taxon>Pseudonocardiales</taxon>
        <taxon>Pseudonocardiaceae</taxon>
        <taxon>Saccharopolyspora</taxon>
    </lineage>
</organism>
<dbReference type="OrthoDB" id="4577644at2"/>
<dbReference type="InterPro" id="IPR002347">
    <property type="entry name" value="SDR_fam"/>
</dbReference>
<protein>
    <submittedName>
        <fullName evidence="4">SDR family NAD(P)-dependent oxidoreductase</fullName>
    </submittedName>
</protein>
<sequence length="299" mass="31560">MGVMTRWTSDQLPNLAGKTAVITGANSGLGLETAQALGRAGAHVVLAVRNVAKGEQAAGSVPGSAEVRRLDLGDLASVREFAEAWDGEIAVLINNAGVMFPPEGLTRDGFEIQFGTNHLGHFALTNLLIDHVTDRVVTLSSSMHRAVRGIRWEDPNFTGAYDPQKAYGQSKLANLLFTLELQRRLSEAGSAVRATAAHPGYAATNLQSHAGNSLLRRLMAVGNLIAAQTAQAGALPTLFAATQDIPGASYVGPDGPFELRGSPTLVGRTQAASDPEAAQRLWTLSEHLTGITFPMTEKS</sequence>
<reference evidence="4 5" key="1">
    <citation type="submission" date="2019-03" db="EMBL/GenBank/DDBJ databases">
        <title>Draft genome sequences of novel Actinobacteria.</title>
        <authorList>
            <person name="Sahin N."/>
            <person name="Ay H."/>
            <person name="Saygin H."/>
        </authorList>
    </citation>
    <scope>NUCLEOTIDE SEQUENCE [LARGE SCALE GENOMIC DNA]</scope>
    <source>
        <strain evidence="4 5">16K309</strain>
    </source>
</reference>
<dbReference type="Gene3D" id="3.40.50.720">
    <property type="entry name" value="NAD(P)-binding Rossmann-like Domain"/>
    <property type="match status" value="1"/>
</dbReference>
<evidence type="ECO:0000313" key="5">
    <source>
        <dbReference type="Proteomes" id="UP000295674"/>
    </source>
</evidence>
<evidence type="ECO:0000259" key="3">
    <source>
        <dbReference type="SMART" id="SM00822"/>
    </source>
</evidence>
<evidence type="ECO:0000256" key="1">
    <source>
        <dbReference type="ARBA" id="ARBA00006484"/>
    </source>
</evidence>
<gene>
    <name evidence="4" type="ORF">E1181_25315</name>
</gene>
<dbReference type="Proteomes" id="UP000295674">
    <property type="component" value="Unassembled WGS sequence"/>
</dbReference>
<dbReference type="PRINTS" id="PR00081">
    <property type="entry name" value="GDHRDH"/>
</dbReference>
<dbReference type="InterPro" id="IPR057326">
    <property type="entry name" value="KR_dom"/>
</dbReference>
<dbReference type="Pfam" id="PF00106">
    <property type="entry name" value="adh_short"/>
    <property type="match status" value="1"/>
</dbReference>
<dbReference type="InterPro" id="IPR036291">
    <property type="entry name" value="NAD(P)-bd_dom_sf"/>
</dbReference>
<keyword evidence="2" id="KW-0560">Oxidoreductase</keyword>
<dbReference type="SUPFAM" id="SSF51735">
    <property type="entry name" value="NAD(P)-binding Rossmann-fold domains"/>
    <property type="match status" value="1"/>
</dbReference>
<dbReference type="SMART" id="SM00822">
    <property type="entry name" value="PKS_KR"/>
    <property type="match status" value="1"/>
</dbReference>
<dbReference type="CDD" id="cd05327">
    <property type="entry name" value="retinol-DH_like_SDR_c_like"/>
    <property type="match status" value="1"/>
</dbReference>
<dbReference type="PANTHER" id="PTHR24320">
    <property type="entry name" value="RETINOL DEHYDROGENASE"/>
    <property type="match status" value="1"/>
</dbReference>
<evidence type="ECO:0000256" key="2">
    <source>
        <dbReference type="ARBA" id="ARBA00023002"/>
    </source>
</evidence>
<comment type="similarity">
    <text evidence="1">Belongs to the short-chain dehydrogenases/reductases (SDR) family.</text>
</comment>
<feature type="domain" description="Ketoreductase" evidence="3">
    <location>
        <begin position="18"/>
        <end position="239"/>
    </location>
</feature>
<evidence type="ECO:0000313" key="4">
    <source>
        <dbReference type="EMBL" id="TDD01415.1"/>
    </source>
</evidence>
<keyword evidence="5" id="KW-1185">Reference proteome</keyword>
<dbReference type="PANTHER" id="PTHR24320:SF148">
    <property type="entry name" value="NAD(P)-BINDING ROSSMANN-FOLD SUPERFAMILY PROTEIN"/>
    <property type="match status" value="1"/>
</dbReference>
<dbReference type="NCBIfam" id="NF004846">
    <property type="entry name" value="PRK06197.1"/>
    <property type="match status" value="1"/>
</dbReference>
<proteinExistence type="inferred from homology"/>
<name>A0A4R4VH94_9PSEU</name>
<accession>A0A4R4VH94</accession>